<organism evidence="1 2">
    <name type="scientific">Mycena chlorophos</name>
    <name type="common">Agaric fungus</name>
    <name type="synonym">Agaricus chlorophos</name>
    <dbReference type="NCBI Taxonomy" id="658473"/>
    <lineage>
        <taxon>Eukaryota</taxon>
        <taxon>Fungi</taxon>
        <taxon>Dikarya</taxon>
        <taxon>Basidiomycota</taxon>
        <taxon>Agaricomycotina</taxon>
        <taxon>Agaricomycetes</taxon>
        <taxon>Agaricomycetidae</taxon>
        <taxon>Agaricales</taxon>
        <taxon>Marasmiineae</taxon>
        <taxon>Mycenaceae</taxon>
        <taxon>Mycena</taxon>
    </lineage>
</organism>
<comment type="caution">
    <text evidence="1">The sequence shown here is derived from an EMBL/GenBank/DDBJ whole genome shotgun (WGS) entry which is preliminary data.</text>
</comment>
<proteinExistence type="predicted"/>
<evidence type="ECO:0000313" key="2">
    <source>
        <dbReference type="Proteomes" id="UP000613580"/>
    </source>
</evidence>
<reference evidence="1" key="1">
    <citation type="submission" date="2020-05" db="EMBL/GenBank/DDBJ databases">
        <title>Mycena genomes resolve the evolution of fungal bioluminescence.</title>
        <authorList>
            <person name="Tsai I.J."/>
        </authorList>
    </citation>
    <scope>NUCLEOTIDE SEQUENCE</scope>
    <source>
        <strain evidence="1">110903Hualien_Pintung</strain>
    </source>
</reference>
<keyword evidence="2" id="KW-1185">Reference proteome</keyword>
<protein>
    <recommendedName>
        <fullName evidence="3">F-box domain-containing protein</fullName>
    </recommendedName>
</protein>
<name>A0A8H6W1R7_MYCCL</name>
<dbReference type="AlphaFoldDB" id="A0A8H6W1R7"/>
<gene>
    <name evidence="1" type="ORF">HMN09_00867500</name>
</gene>
<dbReference type="EMBL" id="JACAZE010000012">
    <property type="protein sequence ID" value="KAF7302339.1"/>
    <property type="molecule type" value="Genomic_DNA"/>
</dbReference>
<evidence type="ECO:0008006" key="3">
    <source>
        <dbReference type="Google" id="ProtNLM"/>
    </source>
</evidence>
<dbReference type="Proteomes" id="UP000613580">
    <property type="component" value="Unassembled WGS sequence"/>
</dbReference>
<sequence>MTTHIPPELINAIVEHIPDDASLRSCCLAASIFRSPCQKRLFHSLSLHLPSGGGTSDRKPFHALAKRFEENPHLTSLVKHLSLHLPAIRGPIFFGTVGDHTVYRSDPPRPELYHEPGTVDVVRAVFKHLENVEQVHIGHDSWNALPLQLEPVVLDWLIRCGNSRSLSQLTIQGINDIPEAALPIFLHAARVLFVWKCELEPEAQLEESICRAALQAPANLKQLEIDGSRSMLVRSTAPGAKGQR</sequence>
<accession>A0A8H6W1R7</accession>
<evidence type="ECO:0000313" key="1">
    <source>
        <dbReference type="EMBL" id="KAF7302339.1"/>
    </source>
</evidence>
<dbReference type="OrthoDB" id="2977329at2759"/>